<dbReference type="InterPro" id="IPR036974">
    <property type="entry name" value="PUA_sf"/>
</dbReference>
<dbReference type="Gene3D" id="3.40.50.150">
    <property type="entry name" value="Vaccinia Virus protein VP39"/>
    <property type="match status" value="1"/>
</dbReference>
<dbReference type="GO" id="GO:0032259">
    <property type="term" value="P:methylation"/>
    <property type="evidence" value="ECO:0007669"/>
    <property type="project" value="UniProtKB-KW"/>
</dbReference>
<evidence type="ECO:0000256" key="4">
    <source>
        <dbReference type="ARBA" id="ARBA00022603"/>
    </source>
</evidence>
<dbReference type="Gene3D" id="2.30.130.10">
    <property type="entry name" value="PUA domain"/>
    <property type="match status" value="1"/>
</dbReference>
<dbReference type="InterPro" id="IPR002478">
    <property type="entry name" value="PUA"/>
</dbReference>
<keyword evidence="3" id="KW-0698">rRNA processing</keyword>
<dbReference type="EMBL" id="AXUN02000172">
    <property type="protein sequence ID" value="ETA80834.1"/>
    <property type="molecule type" value="Genomic_DNA"/>
</dbReference>
<dbReference type="GO" id="GO:0003723">
    <property type="term" value="F:RNA binding"/>
    <property type="evidence" value="ECO:0007669"/>
    <property type="project" value="UniProtKB-KW"/>
</dbReference>
<dbReference type="GO" id="GO:0008168">
    <property type="term" value="F:methyltransferase activity"/>
    <property type="evidence" value="ECO:0007669"/>
    <property type="project" value="UniProtKB-KW"/>
</dbReference>
<evidence type="ECO:0000256" key="5">
    <source>
        <dbReference type="ARBA" id="ARBA00022679"/>
    </source>
</evidence>
<dbReference type="PANTHER" id="PTHR42873:SF1">
    <property type="entry name" value="S-ADENOSYLMETHIONINE-DEPENDENT METHYLTRANSFERASE DOMAIN-CONTAINING PROTEIN"/>
    <property type="match status" value="1"/>
</dbReference>
<dbReference type="GO" id="GO:0006364">
    <property type="term" value="P:rRNA processing"/>
    <property type="evidence" value="ECO:0007669"/>
    <property type="project" value="UniProtKB-KW"/>
</dbReference>
<keyword evidence="6" id="KW-0949">S-adenosyl-L-methionine</keyword>
<dbReference type="Gene3D" id="3.30.750.80">
    <property type="entry name" value="RNA methyltransferase domain (HRMD) like"/>
    <property type="match status" value="1"/>
</dbReference>
<evidence type="ECO:0000313" key="11">
    <source>
        <dbReference type="Proteomes" id="UP000017747"/>
    </source>
</evidence>
<dbReference type="CDD" id="cd11572">
    <property type="entry name" value="RlmI_M_like"/>
    <property type="match status" value="1"/>
</dbReference>
<evidence type="ECO:0000256" key="2">
    <source>
        <dbReference type="ARBA" id="ARBA00022490"/>
    </source>
</evidence>
<keyword evidence="2" id="KW-0963">Cytoplasm</keyword>
<dbReference type="Pfam" id="PF17785">
    <property type="entry name" value="PUA_3"/>
    <property type="match status" value="1"/>
</dbReference>
<dbReference type="PANTHER" id="PTHR42873">
    <property type="entry name" value="RIBOSOMAL RNA LARGE SUBUNIT METHYLTRANSFERASE"/>
    <property type="match status" value="1"/>
</dbReference>
<dbReference type="PROSITE" id="PS50890">
    <property type="entry name" value="PUA"/>
    <property type="match status" value="1"/>
</dbReference>
<sequence length="403" mass="45800">MVADKVRSKEKAMLTKFYLKQGKGRKAEKGHPWIYTDEIEGYDGEYVNGDIIEVYNSRDRFIGKGFINDCSKISIRLMTRNQEDEIGYEFLRMRLKNAFDYRSKVIDTSSCRMVFGEADFLPGLTIDKFGDIFVIQSLALGIDRFKKDIVDILMKDHGAKGVYERSDVSVRALEGMEETKGFLTEPFDTLVEIEENGVRYLVDIENGQKTGFFLDQKENRKAIHRLVKDAEVLDCFTHTGSFALNAGIAGAKSVLGLDISQHAIDFARRNAELNGLENSVSFEVHNAFDILPVWAKEGRKYDVVILDPPAFTKSRDSIAGAKRGYKEINLRGMKLVREGGFLVTCSCSHFMSEELLRETIVEAARDAGRTLRQVEFRTQSADHPILMTSDESYYLKFFVFQVV</sequence>
<dbReference type="InterPro" id="IPR029063">
    <property type="entry name" value="SAM-dependent_MTases_sf"/>
</dbReference>
<reference evidence="10 11" key="1">
    <citation type="journal article" date="2014" name="Genome Announc.">
        <title>Genome Sequence of Youngiibacter fragilis, the Type Strain of the Genus Youngiibacter.</title>
        <authorList>
            <person name="Wawrik C.B."/>
            <person name="Callaghan A.V."/>
            <person name="Stamps B.W."/>
            <person name="Wawrik B."/>
        </authorList>
    </citation>
    <scope>NUCLEOTIDE SEQUENCE [LARGE SCALE GENOMIC DNA]</scope>
    <source>
        <strain evidence="10 11">232.1</strain>
    </source>
</reference>
<dbReference type="eggNOG" id="COG1092">
    <property type="taxonomic scope" value="Bacteria"/>
</dbReference>
<dbReference type="SUPFAM" id="SSF53335">
    <property type="entry name" value="S-adenosyl-L-methionine-dependent methyltransferases"/>
    <property type="match status" value="1"/>
</dbReference>
<evidence type="ECO:0000259" key="9">
    <source>
        <dbReference type="SMART" id="SM00359"/>
    </source>
</evidence>
<dbReference type="InterPro" id="IPR019614">
    <property type="entry name" value="SAM-dep_methyl-trfase"/>
</dbReference>
<keyword evidence="11" id="KW-1185">Reference proteome</keyword>
<evidence type="ECO:0000256" key="3">
    <source>
        <dbReference type="ARBA" id="ARBA00022552"/>
    </source>
</evidence>
<keyword evidence="5 10" id="KW-0808">Transferase</keyword>
<dbReference type="SUPFAM" id="SSF88697">
    <property type="entry name" value="PUA domain-like"/>
    <property type="match status" value="1"/>
</dbReference>
<dbReference type="AlphaFoldDB" id="V7I6J8"/>
<keyword evidence="4 10" id="KW-0489">Methyltransferase</keyword>
<comment type="caution">
    <text evidence="10">The sequence shown here is derived from an EMBL/GenBank/DDBJ whole genome shotgun (WGS) entry which is preliminary data.</text>
</comment>
<proteinExistence type="inferred from homology"/>
<organism evidence="10 11">
    <name type="scientific">Youngiibacter fragilis 232.1</name>
    <dbReference type="NCBI Taxonomy" id="994573"/>
    <lineage>
        <taxon>Bacteria</taxon>
        <taxon>Bacillati</taxon>
        <taxon>Bacillota</taxon>
        <taxon>Clostridia</taxon>
        <taxon>Eubacteriales</taxon>
        <taxon>Clostridiaceae</taxon>
        <taxon>Youngiibacter</taxon>
    </lineage>
</organism>
<dbReference type="PATRIC" id="fig|994573.3.peg.1800"/>
<evidence type="ECO:0000313" key="10">
    <source>
        <dbReference type="EMBL" id="ETA80834.1"/>
    </source>
</evidence>
<comment type="subcellular location">
    <subcellularLocation>
        <location evidence="1">Cytoplasm</location>
    </subcellularLocation>
</comment>
<gene>
    <name evidence="10" type="ORF">T472_0209675</name>
</gene>
<feature type="domain" description="PUA" evidence="9">
    <location>
        <begin position="15"/>
        <end position="99"/>
    </location>
</feature>
<dbReference type="Proteomes" id="UP000017747">
    <property type="component" value="Unassembled WGS sequence"/>
</dbReference>
<dbReference type="Pfam" id="PF10672">
    <property type="entry name" value="Methyltrans_SAM"/>
    <property type="match status" value="1"/>
</dbReference>
<accession>V7I6J8</accession>
<keyword evidence="7" id="KW-0694">RNA-binding</keyword>
<name>V7I6J8_9CLOT</name>
<evidence type="ECO:0000256" key="6">
    <source>
        <dbReference type="ARBA" id="ARBA00022691"/>
    </source>
</evidence>
<evidence type="ECO:0000256" key="1">
    <source>
        <dbReference type="ARBA" id="ARBA00004496"/>
    </source>
</evidence>
<dbReference type="STRING" id="994573.T472_0209675"/>
<dbReference type="InterPro" id="IPR015947">
    <property type="entry name" value="PUA-like_sf"/>
</dbReference>
<dbReference type="CDD" id="cd21153">
    <property type="entry name" value="PUA_RlmI"/>
    <property type="match status" value="1"/>
</dbReference>
<protein>
    <submittedName>
        <fullName evidence="10">SAM-dependent methyltransferase</fullName>
    </submittedName>
</protein>
<dbReference type="GO" id="GO:0005737">
    <property type="term" value="C:cytoplasm"/>
    <property type="evidence" value="ECO:0007669"/>
    <property type="project" value="UniProtKB-SubCell"/>
</dbReference>
<evidence type="ECO:0000256" key="7">
    <source>
        <dbReference type="ARBA" id="ARBA00022884"/>
    </source>
</evidence>
<dbReference type="InterPro" id="IPR041532">
    <property type="entry name" value="RlmI-like_PUA"/>
</dbReference>
<dbReference type="SMART" id="SM00359">
    <property type="entry name" value="PUA"/>
    <property type="match status" value="1"/>
</dbReference>
<comment type="similarity">
    <text evidence="8">Belongs to the methyltransferase superfamily. RlmI family.</text>
</comment>
<dbReference type="CDD" id="cd02440">
    <property type="entry name" value="AdoMet_MTases"/>
    <property type="match status" value="1"/>
</dbReference>
<evidence type="ECO:0000256" key="8">
    <source>
        <dbReference type="ARBA" id="ARBA00038091"/>
    </source>
</evidence>